<reference evidence="2 3" key="1">
    <citation type="journal article" date="2021" name="Nat. Commun.">
        <title>Genetic determinants of endophytism in the Arabidopsis root mycobiome.</title>
        <authorList>
            <person name="Mesny F."/>
            <person name="Miyauchi S."/>
            <person name="Thiergart T."/>
            <person name="Pickel B."/>
            <person name="Atanasova L."/>
            <person name="Karlsson M."/>
            <person name="Huettel B."/>
            <person name="Barry K.W."/>
            <person name="Haridas S."/>
            <person name="Chen C."/>
            <person name="Bauer D."/>
            <person name="Andreopoulos W."/>
            <person name="Pangilinan J."/>
            <person name="LaButti K."/>
            <person name="Riley R."/>
            <person name="Lipzen A."/>
            <person name="Clum A."/>
            <person name="Drula E."/>
            <person name="Henrissat B."/>
            <person name="Kohler A."/>
            <person name="Grigoriev I.V."/>
            <person name="Martin F.M."/>
            <person name="Hacquard S."/>
        </authorList>
    </citation>
    <scope>NUCLEOTIDE SEQUENCE [LARGE SCALE GENOMIC DNA]</scope>
    <source>
        <strain evidence="2 3">MPI-CAGE-CH-0241</strain>
    </source>
</reference>
<evidence type="ECO:0000313" key="3">
    <source>
        <dbReference type="Proteomes" id="UP000777438"/>
    </source>
</evidence>
<evidence type="ECO:0000256" key="1">
    <source>
        <dbReference type="SAM" id="MobiDB-lite"/>
    </source>
</evidence>
<dbReference type="SUPFAM" id="SSF56219">
    <property type="entry name" value="DNase I-like"/>
    <property type="match status" value="1"/>
</dbReference>
<protein>
    <recommendedName>
        <fullName evidence="4">Endonuclease/exonuclease/phosphatase domain-containing protein</fullName>
    </recommendedName>
</protein>
<dbReference type="Gene3D" id="3.60.10.10">
    <property type="entry name" value="Endonuclease/exonuclease/phosphatase"/>
    <property type="match status" value="1"/>
</dbReference>
<dbReference type="Proteomes" id="UP000777438">
    <property type="component" value="Unassembled WGS sequence"/>
</dbReference>
<accession>A0A9P9AKB8</accession>
<dbReference type="AlphaFoldDB" id="A0A9P9AKB8"/>
<name>A0A9P9AKB8_9HYPO</name>
<organism evidence="2 3">
    <name type="scientific">Thelonectria olida</name>
    <dbReference type="NCBI Taxonomy" id="1576542"/>
    <lineage>
        <taxon>Eukaryota</taxon>
        <taxon>Fungi</taxon>
        <taxon>Dikarya</taxon>
        <taxon>Ascomycota</taxon>
        <taxon>Pezizomycotina</taxon>
        <taxon>Sordariomycetes</taxon>
        <taxon>Hypocreomycetidae</taxon>
        <taxon>Hypocreales</taxon>
        <taxon>Nectriaceae</taxon>
        <taxon>Thelonectria</taxon>
    </lineage>
</organism>
<dbReference type="InterPro" id="IPR036691">
    <property type="entry name" value="Endo/exonu/phosph_ase_sf"/>
</dbReference>
<feature type="compositionally biased region" description="Polar residues" evidence="1">
    <location>
        <begin position="245"/>
        <end position="262"/>
    </location>
</feature>
<dbReference type="OrthoDB" id="9975959at2759"/>
<keyword evidence="3" id="KW-1185">Reference proteome</keyword>
<comment type="caution">
    <text evidence="2">The sequence shown here is derived from an EMBL/GenBank/DDBJ whole genome shotgun (WGS) entry which is preliminary data.</text>
</comment>
<sequence length="353" mass="39385">MCPSINSSSHIEPVDGQLHLQKLATKGHISQSLITLKRVEPFIYHRNSSTSGLPAHTSPGLKRGSILTMASWNMDWSSPDPAARTLSALNHLERAFGTDTEHQVPMLQEISPPLLLTILKHPWGQHNFILSDITPPECSRAAAPYFTTMMVSRGLPVLDCFRVPLVATMGRDVLAVDMHTSEHKAEYRLGQLAVISDLLKGSTTSSHRVAAGIVGGDMNAISPPEHDYHRQEQVNLNDIWEDASLESSQGAGNTRRYQSPQGRESKRMDKFFYSGAVETLSVRDAPDSTSRIKHFGEVGSGQTVTRPHKEYASEERFKTLERLGFLKSHEVRRIKRESWFSDHFGIAARIRIT</sequence>
<proteinExistence type="predicted"/>
<evidence type="ECO:0000313" key="2">
    <source>
        <dbReference type="EMBL" id="KAH6886991.1"/>
    </source>
</evidence>
<feature type="region of interest" description="Disordered" evidence="1">
    <location>
        <begin position="245"/>
        <end position="264"/>
    </location>
</feature>
<dbReference type="EMBL" id="JAGPYM010000015">
    <property type="protein sequence ID" value="KAH6886991.1"/>
    <property type="molecule type" value="Genomic_DNA"/>
</dbReference>
<gene>
    <name evidence="2" type="ORF">B0T10DRAFT_530317</name>
</gene>
<evidence type="ECO:0008006" key="4">
    <source>
        <dbReference type="Google" id="ProtNLM"/>
    </source>
</evidence>